<dbReference type="PANTHER" id="PTHR45689">
    <property type="entry name" value="I[[H]] CHANNEL, ISOFORM E"/>
    <property type="match status" value="1"/>
</dbReference>
<feature type="domain" description="Cyclic nucleotide-binding" evidence="3">
    <location>
        <begin position="150"/>
        <end position="254"/>
    </location>
</feature>
<feature type="transmembrane region" description="Helical" evidence="2">
    <location>
        <begin position="15"/>
        <end position="35"/>
    </location>
</feature>
<dbReference type="EMBL" id="GG662724">
    <property type="protein sequence ID" value="EAR93584.2"/>
    <property type="molecule type" value="Genomic_DNA"/>
</dbReference>
<dbReference type="InterPro" id="IPR051413">
    <property type="entry name" value="K/Na_HCN_channel"/>
</dbReference>
<dbReference type="OrthoDB" id="313256at2759"/>
<evidence type="ECO:0000313" key="5">
    <source>
        <dbReference type="Proteomes" id="UP000009168"/>
    </source>
</evidence>
<organism evidence="4 5">
    <name type="scientific">Tetrahymena thermophila (strain SB210)</name>
    <dbReference type="NCBI Taxonomy" id="312017"/>
    <lineage>
        <taxon>Eukaryota</taxon>
        <taxon>Sar</taxon>
        <taxon>Alveolata</taxon>
        <taxon>Ciliophora</taxon>
        <taxon>Intramacronucleata</taxon>
        <taxon>Oligohymenophorea</taxon>
        <taxon>Hymenostomatida</taxon>
        <taxon>Tetrahymenina</taxon>
        <taxon>Tetrahymenidae</taxon>
        <taxon>Tetrahymena</taxon>
    </lineage>
</organism>
<dbReference type="GO" id="GO:0035725">
    <property type="term" value="P:sodium ion transmembrane transport"/>
    <property type="evidence" value="ECO:0007669"/>
    <property type="project" value="TreeGrafter"/>
</dbReference>
<dbReference type="GeneID" id="7834363"/>
<evidence type="ECO:0000259" key="3">
    <source>
        <dbReference type="PROSITE" id="PS50042"/>
    </source>
</evidence>
<dbReference type="GO" id="GO:0003254">
    <property type="term" value="P:regulation of membrane depolarization"/>
    <property type="evidence" value="ECO:0007669"/>
    <property type="project" value="TreeGrafter"/>
</dbReference>
<dbReference type="SUPFAM" id="SSF81324">
    <property type="entry name" value="Voltage-gated potassium channels"/>
    <property type="match status" value="1"/>
</dbReference>
<evidence type="ECO:0000256" key="2">
    <source>
        <dbReference type="SAM" id="Phobius"/>
    </source>
</evidence>
<dbReference type="SUPFAM" id="SSF51206">
    <property type="entry name" value="cAMP-binding domain-like"/>
    <property type="match status" value="1"/>
</dbReference>
<proteinExistence type="predicted"/>
<dbReference type="InterPro" id="IPR014710">
    <property type="entry name" value="RmlC-like_jellyroll"/>
</dbReference>
<keyword evidence="5" id="KW-1185">Reference proteome</keyword>
<dbReference type="PANTHER" id="PTHR45689:SF5">
    <property type="entry name" value="I[[H]] CHANNEL, ISOFORM E"/>
    <property type="match status" value="1"/>
</dbReference>
<reference evidence="5" key="1">
    <citation type="journal article" date="2006" name="PLoS Biol.">
        <title>Macronuclear genome sequence of the ciliate Tetrahymena thermophila, a model eukaryote.</title>
        <authorList>
            <person name="Eisen J.A."/>
            <person name="Coyne R.S."/>
            <person name="Wu M."/>
            <person name="Wu D."/>
            <person name="Thiagarajan M."/>
            <person name="Wortman J.R."/>
            <person name="Badger J.H."/>
            <person name="Ren Q."/>
            <person name="Amedeo P."/>
            <person name="Jones K.M."/>
            <person name="Tallon L.J."/>
            <person name="Delcher A.L."/>
            <person name="Salzberg S.L."/>
            <person name="Silva J.C."/>
            <person name="Haas B.J."/>
            <person name="Majoros W.H."/>
            <person name="Farzad M."/>
            <person name="Carlton J.M."/>
            <person name="Smith R.K. Jr."/>
            <person name="Garg J."/>
            <person name="Pearlman R.E."/>
            <person name="Karrer K.M."/>
            <person name="Sun L."/>
            <person name="Manning G."/>
            <person name="Elde N.C."/>
            <person name="Turkewitz A.P."/>
            <person name="Asai D.J."/>
            <person name="Wilkes D.E."/>
            <person name="Wang Y."/>
            <person name="Cai H."/>
            <person name="Collins K."/>
            <person name="Stewart B.A."/>
            <person name="Lee S.R."/>
            <person name="Wilamowska K."/>
            <person name="Weinberg Z."/>
            <person name="Ruzzo W.L."/>
            <person name="Wloga D."/>
            <person name="Gaertig J."/>
            <person name="Frankel J."/>
            <person name="Tsao C.-C."/>
            <person name="Gorovsky M.A."/>
            <person name="Keeling P.J."/>
            <person name="Waller R.F."/>
            <person name="Patron N.J."/>
            <person name="Cherry J.M."/>
            <person name="Stover N.A."/>
            <person name="Krieger C.J."/>
            <person name="del Toro C."/>
            <person name="Ryder H.F."/>
            <person name="Williamson S.C."/>
            <person name="Barbeau R.A."/>
            <person name="Hamilton E.P."/>
            <person name="Orias E."/>
        </authorList>
    </citation>
    <scope>NUCLEOTIDE SEQUENCE [LARGE SCALE GENOMIC DNA]</scope>
    <source>
        <strain evidence="5">SB210</strain>
    </source>
</reference>
<dbReference type="eggNOG" id="KOG0498">
    <property type="taxonomic scope" value="Eukaryota"/>
</dbReference>
<dbReference type="HOGENOM" id="CLU_274019_0_0_1"/>
<dbReference type="SMART" id="SM00100">
    <property type="entry name" value="cNMP"/>
    <property type="match status" value="1"/>
</dbReference>
<dbReference type="InterPro" id="IPR013099">
    <property type="entry name" value="K_chnl_dom"/>
</dbReference>
<dbReference type="InterPro" id="IPR000595">
    <property type="entry name" value="cNMP-bd_dom"/>
</dbReference>
<dbReference type="GO" id="GO:0098855">
    <property type="term" value="C:HCN channel complex"/>
    <property type="evidence" value="ECO:0007669"/>
    <property type="project" value="TreeGrafter"/>
</dbReference>
<dbReference type="InParanoid" id="Q23AA8"/>
<dbReference type="Gene3D" id="1.10.287.630">
    <property type="entry name" value="Helix hairpin bin"/>
    <property type="match status" value="1"/>
</dbReference>
<dbReference type="PROSITE" id="PS50042">
    <property type="entry name" value="CNMP_BINDING_3"/>
    <property type="match status" value="1"/>
</dbReference>
<sequence>MSYNNINLSTWTSQYIASFYFMTVTMITVGFGDILPKNDLEMVLSISTMIFASGVFGYCLNQVGAIFNNFFFVDNQIKKKLLEIQKYMSKKNIDSNLQLQIREYLEYYWREQSEMSEEQEQDTIQKLSESLRSKLLFEANKIVLQDSPIFKQNFSKQVIEKTVPLIHQIKYTPESNILKRGVQDDQSIYFIENGSVEVVLDAKQKNSQSIYLLKKGQSFGEYTFFTGLPRVENIRSREFTTVLKISRQDFLMLLSRFPEDAETFCNVRDQIAYLEDYSKINLKCMSCHSLYHHINDCQYLHYIPKKARIIKSYNDLINIENLQRQKYDRRDVNKDYYFKNSKVINFEVVKQLQMYLEINESIMDSQDETQYSEGYYNTDKIENNIDKNHKNYLDDCQKMNKAAENDCNSQNYPIQKNSLSKFVSSSNKVINIEEQTSHALSSNQIHENLSENQINNEYARFTSFCKENFTNYFDNKADFHKQFSLKSVQESPILQNEKSEKINSFQSINFSGGDNIQILLNAQELSSQRNRRKSQPDEIQEASKNSIQKQTRPSFLSTFIIKKHNTTNSFSETTEGSQIQLTKNIVQGSGDCLKSKKVKQNKQNKERHSDHYPELIQIFQGIIAQMKKTEKPEQYFSNESISTDFQNDIQFGFDKMKQFIKYNPRFNYSSVIGRFNYLQDQRRKLLYKKTNKNQKMRQTVLLRNSYFKNNDSLRRNSKNQTIFVNQYEKPPNQDAESISSKFVNANTNIIPISDVDSSGMKNTDQEIKQKDFAQIDQIIINLNQIQAMSENISVINSKYNNSLIKLDSPLQDSVYQDSDLNNDCDIQKYYVKEESGLSSIPYSFNRRRSNFQTVFNQNQ</sequence>
<dbReference type="Pfam" id="PF07885">
    <property type="entry name" value="Ion_trans_2"/>
    <property type="match status" value="1"/>
</dbReference>
<keyword evidence="2" id="KW-1133">Transmembrane helix</keyword>
<name>Q23AA8_TETTS</name>
<dbReference type="AlphaFoldDB" id="Q23AA8"/>
<feature type="region of interest" description="Disordered" evidence="1">
    <location>
        <begin position="527"/>
        <end position="551"/>
    </location>
</feature>
<dbReference type="Gene3D" id="1.10.287.70">
    <property type="match status" value="1"/>
</dbReference>
<dbReference type="GO" id="GO:0005249">
    <property type="term" value="F:voltage-gated potassium channel activity"/>
    <property type="evidence" value="ECO:0007669"/>
    <property type="project" value="TreeGrafter"/>
</dbReference>
<keyword evidence="2" id="KW-0472">Membrane</keyword>
<dbReference type="InterPro" id="IPR018490">
    <property type="entry name" value="cNMP-bd_dom_sf"/>
</dbReference>
<dbReference type="CDD" id="cd00038">
    <property type="entry name" value="CAP_ED"/>
    <property type="match status" value="1"/>
</dbReference>
<dbReference type="Pfam" id="PF00027">
    <property type="entry name" value="cNMP_binding"/>
    <property type="match status" value="1"/>
</dbReference>
<keyword evidence="2" id="KW-0812">Transmembrane</keyword>
<dbReference type="RefSeq" id="XP_001013829.2">
    <property type="nucleotide sequence ID" value="XM_001013829.2"/>
</dbReference>
<gene>
    <name evidence="4" type="ORF">TTHERM_00427500</name>
</gene>
<dbReference type="Gene3D" id="2.60.120.10">
    <property type="entry name" value="Jelly Rolls"/>
    <property type="match status" value="1"/>
</dbReference>
<dbReference type="KEGG" id="tet:TTHERM_00427500"/>
<accession>Q23AA8</accession>
<feature type="compositionally biased region" description="Polar residues" evidence="1">
    <location>
        <begin position="542"/>
        <end position="551"/>
    </location>
</feature>
<protein>
    <submittedName>
        <fullName evidence="4">Cation channel family protein</fullName>
    </submittedName>
</protein>
<feature type="transmembrane region" description="Helical" evidence="2">
    <location>
        <begin position="42"/>
        <end position="67"/>
    </location>
</feature>
<evidence type="ECO:0000313" key="4">
    <source>
        <dbReference type="EMBL" id="EAR93584.2"/>
    </source>
</evidence>
<dbReference type="Proteomes" id="UP000009168">
    <property type="component" value="Unassembled WGS sequence"/>
</dbReference>
<dbReference type="FunCoup" id="Q23AA8">
    <property type="interactions" value="2"/>
</dbReference>
<evidence type="ECO:0000256" key="1">
    <source>
        <dbReference type="SAM" id="MobiDB-lite"/>
    </source>
</evidence>